<feature type="signal peptide" evidence="1">
    <location>
        <begin position="1"/>
        <end position="21"/>
    </location>
</feature>
<feature type="chain" id="PRO_5040755578" evidence="1">
    <location>
        <begin position="22"/>
        <end position="123"/>
    </location>
</feature>
<organism evidence="2 3">
    <name type="scientific">Blumeria graminis f. sp. triticale</name>
    <dbReference type="NCBI Taxonomy" id="1689686"/>
    <lineage>
        <taxon>Eukaryota</taxon>
        <taxon>Fungi</taxon>
        <taxon>Dikarya</taxon>
        <taxon>Ascomycota</taxon>
        <taxon>Pezizomycotina</taxon>
        <taxon>Leotiomycetes</taxon>
        <taxon>Erysiphales</taxon>
        <taxon>Erysiphaceae</taxon>
        <taxon>Blumeria</taxon>
    </lineage>
</organism>
<proteinExistence type="predicted"/>
<sequence>MKFQNLTGIIVLLCQATSISAALLVPRSSSSSLKLPGAMDDIRAAVTRIKNSGVGWKSPNDAVQKRAKKLGYEFLIPIPINDEWSKSNEYNYVTKDKNGDLNLWVTTTGTGALIWESPIPWPQ</sequence>
<comment type="caution">
    <text evidence="2">The sequence shown here is derived from an EMBL/GenBank/DDBJ whole genome shotgun (WGS) entry which is preliminary data.</text>
</comment>
<reference evidence="2" key="1">
    <citation type="submission" date="2020-10" db="EMBL/GenBank/DDBJ databases">
        <authorList>
            <person name="Muller C M."/>
        </authorList>
    </citation>
    <scope>NUCLEOTIDE SEQUENCE</scope>
    <source>
        <strain evidence="2">THUN-12</strain>
    </source>
</reference>
<accession>A0A9W4DIY1</accession>
<dbReference type="EMBL" id="CAJHIT010000003">
    <property type="protein sequence ID" value="CAD6500501.1"/>
    <property type="molecule type" value="Genomic_DNA"/>
</dbReference>
<dbReference type="Proteomes" id="UP000683417">
    <property type="component" value="Unassembled WGS sequence"/>
</dbReference>
<evidence type="ECO:0000313" key="2">
    <source>
        <dbReference type="EMBL" id="CAD6500501.1"/>
    </source>
</evidence>
<gene>
    <name evidence="2" type="ORF">BGTH12_LOCUS1859</name>
</gene>
<keyword evidence="1" id="KW-0732">Signal</keyword>
<dbReference type="AlphaFoldDB" id="A0A9W4DIY1"/>
<name>A0A9W4DIY1_BLUGR</name>
<protein>
    <submittedName>
        <fullName evidence="2">BgTH12-07677</fullName>
    </submittedName>
</protein>
<evidence type="ECO:0000256" key="1">
    <source>
        <dbReference type="SAM" id="SignalP"/>
    </source>
</evidence>
<evidence type="ECO:0000313" key="3">
    <source>
        <dbReference type="Proteomes" id="UP000683417"/>
    </source>
</evidence>